<reference evidence="2 3" key="1">
    <citation type="submission" date="2019-03" db="EMBL/GenBank/DDBJ databases">
        <title>First draft genome of Liparis tanakae, snailfish: a comprehensive survey of snailfish specific genes.</title>
        <authorList>
            <person name="Kim W."/>
            <person name="Song I."/>
            <person name="Jeong J.-H."/>
            <person name="Kim D."/>
            <person name="Kim S."/>
            <person name="Ryu S."/>
            <person name="Song J.Y."/>
            <person name="Lee S.K."/>
        </authorList>
    </citation>
    <scope>NUCLEOTIDE SEQUENCE [LARGE SCALE GENOMIC DNA]</scope>
    <source>
        <tissue evidence="2">Muscle</tissue>
    </source>
</reference>
<sequence length="66" mass="7514">MKTDLTEKGDPTRATETRSDPEKVPPRTDTALVIAGGENTEMMHRGEWIWMDIRLIPIPCRDNTSM</sequence>
<keyword evidence="3" id="KW-1185">Reference proteome</keyword>
<comment type="caution">
    <text evidence="2">The sequence shown here is derived from an EMBL/GenBank/DDBJ whole genome shotgun (WGS) entry which is preliminary data.</text>
</comment>
<evidence type="ECO:0000313" key="3">
    <source>
        <dbReference type="Proteomes" id="UP000314294"/>
    </source>
</evidence>
<organism evidence="2 3">
    <name type="scientific">Liparis tanakae</name>
    <name type="common">Tanaka's snailfish</name>
    <dbReference type="NCBI Taxonomy" id="230148"/>
    <lineage>
        <taxon>Eukaryota</taxon>
        <taxon>Metazoa</taxon>
        <taxon>Chordata</taxon>
        <taxon>Craniata</taxon>
        <taxon>Vertebrata</taxon>
        <taxon>Euteleostomi</taxon>
        <taxon>Actinopterygii</taxon>
        <taxon>Neopterygii</taxon>
        <taxon>Teleostei</taxon>
        <taxon>Neoteleostei</taxon>
        <taxon>Acanthomorphata</taxon>
        <taxon>Eupercaria</taxon>
        <taxon>Perciformes</taxon>
        <taxon>Cottioidei</taxon>
        <taxon>Cottales</taxon>
        <taxon>Liparidae</taxon>
        <taxon>Liparis</taxon>
    </lineage>
</organism>
<evidence type="ECO:0000313" key="2">
    <source>
        <dbReference type="EMBL" id="TNN42845.1"/>
    </source>
</evidence>
<dbReference type="Proteomes" id="UP000314294">
    <property type="component" value="Unassembled WGS sequence"/>
</dbReference>
<feature type="region of interest" description="Disordered" evidence="1">
    <location>
        <begin position="1"/>
        <end position="28"/>
    </location>
</feature>
<name>A0A4Z2FPM0_9TELE</name>
<accession>A0A4Z2FPM0</accession>
<proteinExistence type="predicted"/>
<protein>
    <submittedName>
        <fullName evidence="2">Uncharacterized protein</fullName>
    </submittedName>
</protein>
<dbReference type="AlphaFoldDB" id="A0A4Z2FPM0"/>
<gene>
    <name evidence="2" type="ORF">EYF80_046975</name>
</gene>
<feature type="compositionally biased region" description="Basic and acidic residues" evidence="1">
    <location>
        <begin position="1"/>
        <end position="26"/>
    </location>
</feature>
<dbReference type="EMBL" id="SRLO01001009">
    <property type="protein sequence ID" value="TNN42845.1"/>
    <property type="molecule type" value="Genomic_DNA"/>
</dbReference>
<evidence type="ECO:0000256" key="1">
    <source>
        <dbReference type="SAM" id="MobiDB-lite"/>
    </source>
</evidence>